<dbReference type="AlphaFoldDB" id="A0A6N0HPM1"/>
<dbReference type="RefSeq" id="WP_174605685.1">
    <property type="nucleotide sequence ID" value="NZ_CP054490.1"/>
</dbReference>
<accession>A0A6N0HPM1</accession>
<dbReference type="KEGG" id="reo:HUE58_03680"/>
<dbReference type="SUPFAM" id="SSF110087">
    <property type="entry name" value="DR1885-like metal-binding protein"/>
    <property type="match status" value="1"/>
</dbReference>
<dbReference type="InterPro" id="IPR007410">
    <property type="entry name" value="LpqE-like"/>
</dbReference>
<dbReference type="Gene3D" id="2.60.40.1890">
    <property type="entry name" value="PCu(A)C copper chaperone"/>
    <property type="match status" value="1"/>
</dbReference>
<dbReference type="PANTHER" id="PTHR36302">
    <property type="entry name" value="BLR7088 PROTEIN"/>
    <property type="match status" value="1"/>
</dbReference>
<feature type="signal peptide" evidence="1">
    <location>
        <begin position="1"/>
        <end position="23"/>
    </location>
</feature>
<evidence type="ECO:0000256" key="1">
    <source>
        <dbReference type="SAM" id="SignalP"/>
    </source>
</evidence>
<dbReference type="PANTHER" id="PTHR36302:SF1">
    <property type="entry name" value="COPPER CHAPERONE PCU(A)C"/>
    <property type="match status" value="1"/>
</dbReference>
<evidence type="ECO:0000313" key="3">
    <source>
        <dbReference type="Proteomes" id="UP000509429"/>
    </source>
</evidence>
<keyword evidence="3" id="KW-1185">Reference proteome</keyword>
<gene>
    <name evidence="2" type="ORF">HUE58_03680</name>
</gene>
<reference evidence="2 3" key="1">
    <citation type="submission" date="2020-05" db="EMBL/GenBank/DDBJ databases">
        <title>Horizontal transmission and recombination maintain forever young bacterial symbiont genomes.</title>
        <authorList>
            <person name="Russell S.L."/>
            <person name="Pepper-Tunick E."/>
            <person name="Svedberg J."/>
            <person name="Byrne A."/>
            <person name="Ruelas Castillo J."/>
            <person name="Vollmers C."/>
            <person name="Beinart R.A."/>
            <person name="Corbett-Detig R."/>
        </authorList>
    </citation>
    <scope>NUCLEOTIDE SEQUENCE [LARGE SCALE GENOMIC DNA]</scope>
    <source>
        <strain evidence="2">JDF_Ridge</strain>
    </source>
</reference>
<dbReference type="Pfam" id="PF04314">
    <property type="entry name" value="PCuAC"/>
    <property type="match status" value="1"/>
</dbReference>
<dbReference type="InterPro" id="IPR058248">
    <property type="entry name" value="Lxx211020-like"/>
</dbReference>
<name>A0A6N0HPM1_9GAMM</name>
<sequence>MFNKTKKLMLAFTMLTILNVSTAMEHHHTNYTTTEIVINDPWVRLSPPNAPALGLFMQINNNTNYDIKLLSVNASGYKRIELHRTVAQGDMMKMAKQEFMPIPTKGKLHLKPGSWHIMLIGPKSVLRKGDTVMIDLVFDNGLTKTVYAQVRKEKKMTGNHHRMMY</sequence>
<organism evidence="2 3">
    <name type="scientific">Candidatus Ruthia endofausta</name>
    <dbReference type="NCBI Taxonomy" id="2738852"/>
    <lineage>
        <taxon>Bacteria</taxon>
        <taxon>Pseudomonadati</taxon>
        <taxon>Pseudomonadota</taxon>
        <taxon>Gammaproteobacteria</taxon>
        <taxon>Candidatus Pseudothioglobaceae</taxon>
        <taxon>Candidatus Ruthturnera</taxon>
    </lineage>
</organism>
<dbReference type="Proteomes" id="UP000509429">
    <property type="component" value="Chromosome"/>
</dbReference>
<evidence type="ECO:0000313" key="2">
    <source>
        <dbReference type="EMBL" id="QKQ24247.1"/>
    </source>
</evidence>
<proteinExistence type="predicted"/>
<dbReference type="EMBL" id="CP054490">
    <property type="protein sequence ID" value="QKQ24247.1"/>
    <property type="molecule type" value="Genomic_DNA"/>
</dbReference>
<feature type="chain" id="PRO_5027118386" evidence="1">
    <location>
        <begin position="24"/>
        <end position="165"/>
    </location>
</feature>
<dbReference type="InterPro" id="IPR036182">
    <property type="entry name" value="PCuAC_sf"/>
</dbReference>
<keyword evidence="1" id="KW-0732">Signal</keyword>
<protein>
    <submittedName>
        <fullName evidence="2">Copper chaperone PCu(A)C</fullName>
    </submittedName>
</protein>